<dbReference type="EMBL" id="BMAT01009132">
    <property type="protein sequence ID" value="GFR99306.1"/>
    <property type="molecule type" value="Genomic_DNA"/>
</dbReference>
<dbReference type="AlphaFoldDB" id="A0AAV4HRA8"/>
<feature type="compositionally biased region" description="Acidic residues" evidence="1">
    <location>
        <begin position="124"/>
        <end position="137"/>
    </location>
</feature>
<evidence type="ECO:0000313" key="3">
    <source>
        <dbReference type="Proteomes" id="UP000762676"/>
    </source>
</evidence>
<protein>
    <submittedName>
        <fullName evidence="2">Uncharacterized protein</fullName>
    </submittedName>
</protein>
<gene>
    <name evidence="2" type="ORF">ElyMa_004525100</name>
</gene>
<organism evidence="2 3">
    <name type="scientific">Elysia marginata</name>
    <dbReference type="NCBI Taxonomy" id="1093978"/>
    <lineage>
        <taxon>Eukaryota</taxon>
        <taxon>Metazoa</taxon>
        <taxon>Spiralia</taxon>
        <taxon>Lophotrochozoa</taxon>
        <taxon>Mollusca</taxon>
        <taxon>Gastropoda</taxon>
        <taxon>Heterobranchia</taxon>
        <taxon>Euthyneura</taxon>
        <taxon>Panpulmonata</taxon>
        <taxon>Sacoglossa</taxon>
        <taxon>Placobranchoidea</taxon>
        <taxon>Plakobranchidae</taxon>
        <taxon>Elysia</taxon>
    </lineage>
</organism>
<keyword evidence="3" id="KW-1185">Reference proteome</keyword>
<evidence type="ECO:0000313" key="2">
    <source>
        <dbReference type="EMBL" id="GFR99306.1"/>
    </source>
</evidence>
<feature type="compositionally biased region" description="Basic and acidic residues" evidence="1">
    <location>
        <begin position="106"/>
        <end position="123"/>
    </location>
</feature>
<evidence type="ECO:0000256" key="1">
    <source>
        <dbReference type="SAM" id="MobiDB-lite"/>
    </source>
</evidence>
<feature type="region of interest" description="Disordered" evidence="1">
    <location>
        <begin position="106"/>
        <end position="139"/>
    </location>
</feature>
<comment type="caution">
    <text evidence="2">The sequence shown here is derived from an EMBL/GenBank/DDBJ whole genome shotgun (WGS) entry which is preliminary data.</text>
</comment>
<accession>A0AAV4HRA8</accession>
<name>A0AAV4HRA8_9GAST</name>
<proteinExistence type="predicted"/>
<reference evidence="2 3" key="1">
    <citation type="journal article" date="2021" name="Elife">
        <title>Chloroplast acquisition without the gene transfer in kleptoplastic sea slugs, Plakobranchus ocellatus.</title>
        <authorList>
            <person name="Maeda T."/>
            <person name="Takahashi S."/>
            <person name="Yoshida T."/>
            <person name="Shimamura S."/>
            <person name="Takaki Y."/>
            <person name="Nagai Y."/>
            <person name="Toyoda A."/>
            <person name="Suzuki Y."/>
            <person name="Arimoto A."/>
            <person name="Ishii H."/>
            <person name="Satoh N."/>
            <person name="Nishiyama T."/>
            <person name="Hasebe M."/>
            <person name="Maruyama T."/>
            <person name="Minagawa J."/>
            <person name="Obokata J."/>
            <person name="Shigenobu S."/>
        </authorList>
    </citation>
    <scope>NUCLEOTIDE SEQUENCE [LARGE SCALE GENOMIC DNA]</scope>
</reference>
<sequence length="434" mass="48281">MATFAPPVKQLYNVSYSPFVRDESVTTFFRKGAAKPAEPPRCSPTATFHELCNEFADAFDVTLYLIENSIAVVFNRGYMPLVMVKTDSHLISLSEVPADMREVEYTPKLRDDGHLDDQPKSENDADGMQEDDDDDVDGISAKRYTSTTDVLVRNIAYIGGTMDDVKTNNADLVIVLESPYEMQSLHQVCCFSKNEKVIFDYGYIYGSPSVLHVPGGFATALAHRGAANVYLLTGVNTVLRKINLYESLHNLLKHATWEINVESYIRDFKAVSFAGGECLYTFTCPDKNMMLRTGSFETTLDEVHERNMNDIVLSATTASPLLMTPAAALEMAKIAVCTENEEDDADLPQRVVNEFYVFLMKAGINVNDDDGSTFDHYDAFVNVNNVNLAMVESVGNVTVDLDPFGQKGVIKIVDWVDEGSGAIYPRSNMYLTRQ</sequence>
<dbReference type="Proteomes" id="UP000762676">
    <property type="component" value="Unassembled WGS sequence"/>
</dbReference>